<sequence>MLAYVQLEQKGRQVIMSPESNNQISGGWRERIYFRI</sequence>
<evidence type="ECO:0000313" key="1">
    <source>
        <dbReference type="EMBL" id="SVB48404.1"/>
    </source>
</evidence>
<accession>A0A382EEC4</accession>
<gene>
    <name evidence="1" type="ORF">METZ01_LOCUS201258</name>
</gene>
<reference evidence="1" key="1">
    <citation type="submission" date="2018-05" db="EMBL/GenBank/DDBJ databases">
        <authorList>
            <person name="Lanie J.A."/>
            <person name="Ng W.-L."/>
            <person name="Kazmierczak K.M."/>
            <person name="Andrzejewski T.M."/>
            <person name="Davidsen T.M."/>
            <person name="Wayne K.J."/>
            <person name="Tettelin H."/>
            <person name="Glass J.I."/>
            <person name="Rusch D."/>
            <person name="Podicherti R."/>
            <person name="Tsui H.-C.T."/>
            <person name="Winkler M.E."/>
        </authorList>
    </citation>
    <scope>NUCLEOTIDE SEQUENCE</scope>
</reference>
<protein>
    <submittedName>
        <fullName evidence="1">Uncharacterized protein</fullName>
    </submittedName>
</protein>
<dbReference type="EMBL" id="UINC01043823">
    <property type="protein sequence ID" value="SVB48404.1"/>
    <property type="molecule type" value="Genomic_DNA"/>
</dbReference>
<proteinExistence type="predicted"/>
<dbReference type="AlphaFoldDB" id="A0A382EEC4"/>
<name>A0A382EEC4_9ZZZZ</name>
<organism evidence="1">
    <name type="scientific">marine metagenome</name>
    <dbReference type="NCBI Taxonomy" id="408172"/>
    <lineage>
        <taxon>unclassified sequences</taxon>
        <taxon>metagenomes</taxon>
        <taxon>ecological metagenomes</taxon>
    </lineage>
</organism>